<dbReference type="PROSITE" id="PS50048">
    <property type="entry name" value="ZN2_CY6_FUNGAL_2"/>
    <property type="match status" value="1"/>
</dbReference>
<dbReference type="GO" id="GO:0000981">
    <property type="term" value="F:DNA-binding transcription factor activity, RNA polymerase II-specific"/>
    <property type="evidence" value="ECO:0007669"/>
    <property type="project" value="InterPro"/>
</dbReference>
<dbReference type="GO" id="GO:0008270">
    <property type="term" value="F:zinc ion binding"/>
    <property type="evidence" value="ECO:0007669"/>
    <property type="project" value="InterPro"/>
</dbReference>
<evidence type="ECO:0000256" key="1">
    <source>
        <dbReference type="ARBA" id="ARBA00023242"/>
    </source>
</evidence>
<evidence type="ECO:0000259" key="2">
    <source>
        <dbReference type="PROSITE" id="PS50048"/>
    </source>
</evidence>
<keyword evidence="4" id="KW-1185">Reference proteome</keyword>
<dbReference type="SUPFAM" id="SSF57701">
    <property type="entry name" value="Zn2/Cys6 DNA-binding domain"/>
    <property type="match status" value="1"/>
</dbReference>
<organism evidence="3">
    <name type="scientific">Mytilinidion resinicola</name>
    <dbReference type="NCBI Taxonomy" id="574789"/>
    <lineage>
        <taxon>Eukaryota</taxon>
        <taxon>Fungi</taxon>
        <taxon>Dikarya</taxon>
        <taxon>Ascomycota</taxon>
        <taxon>Pezizomycotina</taxon>
        <taxon>Dothideomycetes</taxon>
        <taxon>Pleosporomycetidae</taxon>
        <taxon>Mytilinidiales</taxon>
        <taxon>Mytilinidiaceae</taxon>
        <taxon>Mytilinidion</taxon>
    </lineage>
</organism>
<name>A0A6A6YNL3_9PEZI</name>
<dbReference type="EMBL" id="MU003700">
    <property type="protein sequence ID" value="KAF2810173.1"/>
    <property type="molecule type" value="Genomic_DNA"/>
</dbReference>
<dbReference type="RefSeq" id="XP_033577137.1">
    <property type="nucleotide sequence ID" value="XM_033714232.1"/>
</dbReference>
<dbReference type="PANTHER" id="PTHR46910:SF23">
    <property type="entry name" value="THIAMINE REPRESSIBLE GENES REGULATORY PROTEIN THI1"/>
    <property type="match status" value="1"/>
</dbReference>
<gene>
    <name evidence="3 5" type="ORF">BDZ99DRAFT_306346</name>
</gene>
<evidence type="ECO:0000313" key="3">
    <source>
        <dbReference type="EMBL" id="KAF2810173.1"/>
    </source>
</evidence>
<dbReference type="OrthoDB" id="2571985at2759"/>
<dbReference type="SMART" id="SM00066">
    <property type="entry name" value="GAL4"/>
    <property type="match status" value="1"/>
</dbReference>
<dbReference type="CDD" id="cd00067">
    <property type="entry name" value="GAL4"/>
    <property type="match status" value="1"/>
</dbReference>
<dbReference type="Gene3D" id="4.10.240.10">
    <property type="entry name" value="Zn(2)-C6 fungal-type DNA-binding domain"/>
    <property type="match status" value="1"/>
</dbReference>
<dbReference type="Proteomes" id="UP000504636">
    <property type="component" value="Unplaced"/>
</dbReference>
<reference evidence="5" key="2">
    <citation type="submission" date="2020-04" db="EMBL/GenBank/DDBJ databases">
        <authorList>
            <consortium name="NCBI Genome Project"/>
        </authorList>
    </citation>
    <scope>NUCLEOTIDE SEQUENCE</scope>
    <source>
        <strain evidence="5">CBS 304.34</strain>
    </source>
</reference>
<dbReference type="InterPro" id="IPR050987">
    <property type="entry name" value="AtrR-like"/>
</dbReference>
<dbReference type="InterPro" id="IPR036864">
    <property type="entry name" value="Zn2-C6_fun-type_DNA-bd_sf"/>
</dbReference>
<dbReference type="InterPro" id="IPR001138">
    <property type="entry name" value="Zn2Cys6_DnaBD"/>
</dbReference>
<proteinExistence type="predicted"/>
<protein>
    <recommendedName>
        <fullName evidence="2">Zn(2)-C6 fungal-type domain-containing protein</fullName>
    </recommendedName>
</protein>
<dbReference type="GeneID" id="54455125"/>
<keyword evidence="1" id="KW-0539">Nucleus</keyword>
<sequence>MIVSIILGSGRAVNSCVNRLAGRRSSAFIHFPLRSLLWSPSSSIGAMDETPHHSSSRIPGKNRRTAACNYCRAKKIRCNGSIPCANCLDRGEECVVTARRRPRIHDSQGHDSGDLSRRLQHLEALLGTAAEGSKVRHTGGRVANDECSRPLTPLDLSDCTSSSSLIDSQGNHRGTHANLAVSS</sequence>
<dbReference type="Pfam" id="PF00172">
    <property type="entry name" value="Zn_clus"/>
    <property type="match status" value="1"/>
</dbReference>
<feature type="domain" description="Zn(2)-C6 fungal-type" evidence="2">
    <location>
        <begin position="67"/>
        <end position="96"/>
    </location>
</feature>
<dbReference type="PROSITE" id="PS00463">
    <property type="entry name" value="ZN2_CY6_FUNGAL_1"/>
    <property type="match status" value="1"/>
</dbReference>
<dbReference type="AlphaFoldDB" id="A0A6A6YNL3"/>
<accession>A0A6A6YNL3</accession>
<reference evidence="5" key="3">
    <citation type="submission" date="2025-04" db="UniProtKB">
        <authorList>
            <consortium name="RefSeq"/>
        </authorList>
    </citation>
    <scope>IDENTIFICATION</scope>
    <source>
        <strain evidence="5">CBS 304.34</strain>
    </source>
</reference>
<reference evidence="3 5" key="1">
    <citation type="journal article" date="2020" name="Stud. Mycol.">
        <title>101 Dothideomycetes genomes: a test case for predicting lifestyles and emergence of pathogens.</title>
        <authorList>
            <person name="Haridas S."/>
            <person name="Albert R."/>
            <person name="Binder M."/>
            <person name="Bloem J."/>
            <person name="Labutti K."/>
            <person name="Salamov A."/>
            <person name="Andreopoulos B."/>
            <person name="Baker S."/>
            <person name="Barry K."/>
            <person name="Bills G."/>
            <person name="Bluhm B."/>
            <person name="Cannon C."/>
            <person name="Castanera R."/>
            <person name="Culley D."/>
            <person name="Daum C."/>
            <person name="Ezra D."/>
            <person name="Gonzalez J."/>
            <person name="Henrissat B."/>
            <person name="Kuo A."/>
            <person name="Liang C."/>
            <person name="Lipzen A."/>
            <person name="Lutzoni F."/>
            <person name="Magnuson J."/>
            <person name="Mondo S."/>
            <person name="Nolan M."/>
            <person name="Ohm R."/>
            <person name="Pangilinan J."/>
            <person name="Park H.-J."/>
            <person name="Ramirez L."/>
            <person name="Alfaro M."/>
            <person name="Sun H."/>
            <person name="Tritt A."/>
            <person name="Yoshinaga Y."/>
            <person name="Zwiers L.-H."/>
            <person name="Turgeon B."/>
            <person name="Goodwin S."/>
            <person name="Spatafora J."/>
            <person name="Crous P."/>
            <person name="Grigoriev I."/>
        </authorList>
    </citation>
    <scope>NUCLEOTIDE SEQUENCE</scope>
    <source>
        <strain evidence="3 5">CBS 304.34</strain>
    </source>
</reference>
<evidence type="ECO:0000313" key="4">
    <source>
        <dbReference type="Proteomes" id="UP000504636"/>
    </source>
</evidence>
<evidence type="ECO:0000313" key="5">
    <source>
        <dbReference type="RefSeq" id="XP_033577137.1"/>
    </source>
</evidence>
<dbReference type="PANTHER" id="PTHR46910">
    <property type="entry name" value="TRANSCRIPTION FACTOR PDR1"/>
    <property type="match status" value="1"/>
</dbReference>